<organism evidence="2 3">
    <name type="scientific">Galerina marginata (strain CBS 339.88)</name>
    <dbReference type="NCBI Taxonomy" id="685588"/>
    <lineage>
        <taxon>Eukaryota</taxon>
        <taxon>Fungi</taxon>
        <taxon>Dikarya</taxon>
        <taxon>Basidiomycota</taxon>
        <taxon>Agaricomycotina</taxon>
        <taxon>Agaricomycetes</taxon>
        <taxon>Agaricomycetidae</taxon>
        <taxon>Agaricales</taxon>
        <taxon>Agaricineae</taxon>
        <taxon>Strophariaceae</taxon>
        <taxon>Galerina</taxon>
    </lineage>
</organism>
<sequence length="431" mass="47345">MPALHSKVPTLSLLPSLEGPKQSTTPSEREINRGSLVDVAPDREDLLTSNKSIEEIRQALKLRVNSAYGHWLYRTQKRREVKIRDATTRLSVFGRLGDDPLNGQPEVDSSKARSSNVIRRVLSVSSINNGTNSASNVGTDDGLFSIWGSQSLSTTESLISPRPLGPTHILVVYATQPPMFAALSERHYGVDTIRPMRRKANTAPTFPEVVELPINDLLFVLNVPNLMPPDEFPSLSTLPRRLHKEMPKVLLHVPHLETFPELVIYLHTKNQAALFRSVIPEWMRDLMHPLPQMPSLNTTGNGTPTGAGSNGSFTPFEGLKVKKLLGKLVAGSTSTSSVDTISSTTTSSSAFAATEYSRSFDSIGLEIAGAASEFDVEEDSLLSTAALLEALRDNLNQIGYYAKGLWNELDASREILRQAICHQARVIDRVE</sequence>
<dbReference type="AlphaFoldDB" id="A0A067T1H9"/>
<gene>
    <name evidence="2" type="ORF">GALMADRAFT_420785</name>
</gene>
<reference evidence="3" key="1">
    <citation type="journal article" date="2014" name="Proc. Natl. Acad. Sci. U.S.A.">
        <title>Extensive sampling of basidiomycete genomes demonstrates inadequacy of the white-rot/brown-rot paradigm for wood decay fungi.</title>
        <authorList>
            <person name="Riley R."/>
            <person name="Salamov A.A."/>
            <person name="Brown D.W."/>
            <person name="Nagy L.G."/>
            <person name="Floudas D."/>
            <person name="Held B.W."/>
            <person name="Levasseur A."/>
            <person name="Lombard V."/>
            <person name="Morin E."/>
            <person name="Otillar R."/>
            <person name="Lindquist E.A."/>
            <person name="Sun H."/>
            <person name="LaButti K.M."/>
            <person name="Schmutz J."/>
            <person name="Jabbour D."/>
            <person name="Luo H."/>
            <person name="Baker S.E."/>
            <person name="Pisabarro A.G."/>
            <person name="Walton J.D."/>
            <person name="Blanchette R.A."/>
            <person name="Henrissat B."/>
            <person name="Martin F."/>
            <person name="Cullen D."/>
            <person name="Hibbett D.S."/>
            <person name="Grigoriev I.V."/>
        </authorList>
    </citation>
    <scope>NUCLEOTIDE SEQUENCE [LARGE SCALE GENOMIC DNA]</scope>
    <source>
        <strain evidence="3">CBS 339.88</strain>
    </source>
</reference>
<dbReference type="OrthoDB" id="2946666at2759"/>
<evidence type="ECO:0000256" key="1">
    <source>
        <dbReference type="SAM" id="MobiDB-lite"/>
    </source>
</evidence>
<feature type="region of interest" description="Disordered" evidence="1">
    <location>
        <begin position="1"/>
        <end position="34"/>
    </location>
</feature>
<accession>A0A067T1H9</accession>
<name>A0A067T1H9_GALM3</name>
<evidence type="ECO:0000313" key="2">
    <source>
        <dbReference type="EMBL" id="KDR76951.1"/>
    </source>
</evidence>
<dbReference type="STRING" id="685588.A0A067T1H9"/>
<dbReference type="Proteomes" id="UP000027222">
    <property type="component" value="Unassembled WGS sequence"/>
</dbReference>
<evidence type="ECO:0000313" key="3">
    <source>
        <dbReference type="Proteomes" id="UP000027222"/>
    </source>
</evidence>
<dbReference type="EMBL" id="KL142377">
    <property type="protein sequence ID" value="KDR76951.1"/>
    <property type="molecule type" value="Genomic_DNA"/>
</dbReference>
<dbReference type="HOGENOM" id="CLU_696507_0_0_1"/>
<keyword evidence="3" id="KW-1185">Reference proteome</keyword>
<proteinExistence type="predicted"/>
<protein>
    <submittedName>
        <fullName evidence="2">Uncharacterized protein</fullName>
    </submittedName>
</protein>